<dbReference type="InterPro" id="IPR036102">
    <property type="entry name" value="OsmC/Ohrsf"/>
</dbReference>
<organism evidence="1 2">
    <name type="scientific">Staphylococcus gallinarum</name>
    <dbReference type="NCBI Taxonomy" id="1293"/>
    <lineage>
        <taxon>Bacteria</taxon>
        <taxon>Bacillati</taxon>
        <taxon>Bacillota</taxon>
        <taxon>Bacilli</taxon>
        <taxon>Bacillales</taxon>
        <taxon>Staphylococcaceae</taxon>
        <taxon>Staphylococcus</taxon>
    </lineage>
</organism>
<dbReference type="Gene3D" id="3.30.300.20">
    <property type="match status" value="1"/>
</dbReference>
<accession>A0A380FIX4</accession>
<dbReference type="EMBL" id="UHDK01000001">
    <property type="protein sequence ID" value="SUM33569.1"/>
    <property type="molecule type" value="Genomic_DNA"/>
</dbReference>
<sequence length="54" mass="6123">MDTITHYPIISVKSTQKEQLAKKLDKLLKIADNNCMISNSIRGNVNVKIQPKIK</sequence>
<dbReference type="Proteomes" id="UP000255277">
    <property type="component" value="Unassembled WGS sequence"/>
</dbReference>
<proteinExistence type="predicted"/>
<evidence type="ECO:0000313" key="2">
    <source>
        <dbReference type="Proteomes" id="UP000255277"/>
    </source>
</evidence>
<dbReference type="InterPro" id="IPR015946">
    <property type="entry name" value="KH_dom-like_a/b"/>
</dbReference>
<dbReference type="SUPFAM" id="SSF82784">
    <property type="entry name" value="OsmC-like"/>
    <property type="match status" value="1"/>
</dbReference>
<protein>
    <submittedName>
        <fullName evidence="1">OsmC-like protein</fullName>
    </submittedName>
</protein>
<reference evidence="1 2" key="1">
    <citation type="submission" date="2018-06" db="EMBL/GenBank/DDBJ databases">
        <authorList>
            <consortium name="Pathogen Informatics"/>
            <person name="Doyle S."/>
        </authorList>
    </citation>
    <scope>NUCLEOTIDE SEQUENCE [LARGE SCALE GENOMIC DNA]</scope>
    <source>
        <strain evidence="1 2">NCTC12195</strain>
    </source>
</reference>
<dbReference type="AlphaFoldDB" id="A0A380FIX4"/>
<gene>
    <name evidence="1" type="ORF">NCTC12195_03034</name>
</gene>
<name>A0A380FIX4_STAGA</name>
<evidence type="ECO:0000313" key="1">
    <source>
        <dbReference type="EMBL" id="SUM33569.1"/>
    </source>
</evidence>